<gene>
    <name evidence="3" type="primary">ga07841</name>
    <name evidence="3" type="ORF">PR202_ga07841</name>
</gene>
<organism evidence="3 4">
    <name type="scientific">Eleusine coracana subsp. coracana</name>
    <dbReference type="NCBI Taxonomy" id="191504"/>
    <lineage>
        <taxon>Eukaryota</taxon>
        <taxon>Viridiplantae</taxon>
        <taxon>Streptophyta</taxon>
        <taxon>Embryophyta</taxon>
        <taxon>Tracheophyta</taxon>
        <taxon>Spermatophyta</taxon>
        <taxon>Magnoliopsida</taxon>
        <taxon>Liliopsida</taxon>
        <taxon>Poales</taxon>
        <taxon>Poaceae</taxon>
        <taxon>PACMAD clade</taxon>
        <taxon>Chloridoideae</taxon>
        <taxon>Cynodonteae</taxon>
        <taxon>Eleusininae</taxon>
        <taxon>Eleusine</taxon>
    </lineage>
</organism>
<proteinExistence type="predicted"/>
<sequence length="228" mass="23989">MDSPVLPGEWQEPEENPEIPNHAALARDQPNWGEIAGIAIAAAVSTVAFLGIAFFVFRWIRRFFAPVAQPAPQIMLPPPDHLLPPPPLPHVLQWLMQHGGNGGGHDMEAPPPPEHQPQPPPPAHQIPPPPPAHQPPPLPPPPIEWVVPNGGHDEEYPYPPPPPPPPIHWIMAHGEDGGVEVGGGGEEVGGDGDDSASSLNVHIGDFEDVDAESVGSSSFIAGGPAGSA</sequence>
<feature type="compositionally biased region" description="Pro residues" evidence="1">
    <location>
        <begin position="109"/>
        <end position="143"/>
    </location>
</feature>
<evidence type="ECO:0000313" key="3">
    <source>
        <dbReference type="EMBL" id="GJM91466.1"/>
    </source>
</evidence>
<evidence type="ECO:0000256" key="2">
    <source>
        <dbReference type="SAM" id="Phobius"/>
    </source>
</evidence>
<feature type="region of interest" description="Disordered" evidence="1">
    <location>
        <begin position="94"/>
        <end position="200"/>
    </location>
</feature>
<comment type="caution">
    <text evidence="3">The sequence shown here is derived from an EMBL/GenBank/DDBJ whole genome shotgun (WGS) entry which is preliminary data.</text>
</comment>
<dbReference type="EMBL" id="BQKI01000003">
    <property type="protein sequence ID" value="GJM91466.1"/>
    <property type="molecule type" value="Genomic_DNA"/>
</dbReference>
<feature type="compositionally biased region" description="Pro residues" evidence="1">
    <location>
        <begin position="157"/>
        <end position="167"/>
    </location>
</feature>
<reference evidence="3" key="1">
    <citation type="journal article" date="2018" name="DNA Res.">
        <title>Multiple hybrid de novo genome assembly of finger millet, an orphan allotetraploid crop.</title>
        <authorList>
            <person name="Hatakeyama M."/>
            <person name="Aluri S."/>
            <person name="Balachadran M.T."/>
            <person name="Sivarajan S.R."/>
            <person name="Patrignani A."/>
            <person name="Gruter S."/>
            <person name="Poveda L."/>
            <person name="Shimizu-Inatsugi R."/>
            <person name="Baeten J."/>
            <person name="Francoijs K.J."/>
            <person name="Nataraja K.N."/>
            <person name="Reddy Y.A.N."/>
            <person name="Phadnis S."/>
            <person name="Ravikumar R.L."/>
            <person name="Schlapbach R."/>
            <person name="Sreeman S.M."/>
            <person name="Shimizu K.K."/>
        </authorList>
    </citation>
    <scope>NUCLEOTIDE SEQUENCE</scope>
</reference>
<protein>
    <submittedName>
        <fullName evidence="3">Uncharacterized protein</fullName>
    </submittedName>
</protein>
<dbReference type="AlphaFoldDB" id="A0AAV5BZP5"/>
<evidence type="ECO:0000256" key="1">
    <source>
        <dbReference type="SAM" id="MobiDB-lite"/>
    </source>
</evidence>
<reference evidence="3" key="2">
    <citation type="submission" date="2021-12" db="EMBL/GenBank/DDBJ databases">
        <title>Resequencing data analysis of finger millet.</title>
        <authorList>
            <person name="Hatakeyama M."/>
            <person name="Aluri S."/>
            <person name="Balachadran M.T."/>
            <person name="Sivarajan S.R."/>
            <person name="Poveda L."/>
            <person name="Shimizu-Inatsugi R."/>
            <person name="Schlapbach R."/>
            <person name="Sreeman S.M."/>
            <person name="Shimizu K.K."/>
        </authorList>
    </citation>
    <scope>NUCLEOTIDE SEQUENCE</scope>
</reference>
<keyword evidence="2" id="KW-0812">Transmembrane</keyword>
<keyword evidence="2" id="KW-1133">Transmembrane helix</keyword>
<feature type="transmembrane region" description="Helical" evidence="2">
    <location>
        <begin position="35"/>
        <end position="57"/>
    </location>
</feature>
<evidence type="ECO:0000313" key="4">
    <source>
        <dbReference type="Proteomes" id="UP001054889"/>
    </source>
</evidence>
<keyword evidence="2" id="KW-0472">Membrane</keyword>
<name>A0AAV5BZP5_ELECO</name>
<dbReference type="Proteomes" id="UP001054889">
    <property type="component" value="Unassembled WGS sequence"/>
</dbReference>
<keyword evidence="4" id="KW-1185">Reference proteome</keyword>
<accession>A0AAV5BZP5</accession>